<gene>
    <name evidence="2" type="ORF">HMPREF1076_01930</name>
</gene>
<feature type="chain" id="PRO_5003893360" evidence="1">
    <location>
        <begin position="20"/>
        <end position="92"/>
    </location>
</feature>
<dbReference type="EMBL" id="AGZO01000014">
    <property type="protein sequence ID" value="EKN16796.1"/>
    <property type="molecule type" value="Genomic_DNA"/>
</dbReference>
<feature type="signal peptide" evidence="1">
    <location>
        <begin position="1"/>
        <end position="19"/>
    </location>
</feature>
<dbReference type="AlphaFoldDB" id="K5ZZD7"/>
<proteinExistence type="predicted"/>
<protein>
    <submittedName>
        <fullName evidence="2">Uncharacterized protein</fullName>
    </submittedName>
</protein>
<evidence type="ECO:0000256" key="1">
    <source>
        <dbReference type="SAM" id="SignalP"/>
    </source>
</evidence>
<sequence length="92" mass="10449">MRKTVVLLLLCFVAYLMQAKTDSLKIDLSGMWRFQLDPMGFGKTPGSELYLDKLVETIVLPGSTDQGGKGIKNKVIIYHFTPILLKNKRYLK</sequence>
<reference evidence="2 3" key="1">
    <citation type="submission" date="2012-02" db="EMBL/GenBank/DDBJ databases">
        <title>The Genome Sequence of Parabacteroides goldsteinii CL02T12C30.</title>
        <authorList>
            <consortium name="The Broad Institute Genome Sequencing Platform"/>
            <person name="Earl A."/>
            <person name="Ward D."/>
            <person name="Feldgarden M."/>
            <person name="Gevers D."/>
            <person name="Zitomersky N.L."/>
            <person name="Coyne M.J."/>
            <person name="Comstock L.E."/>
            <person name="Young S.K."/>
            <person name="Zeng Q."/>
            <person name="Gargeya S."/>
            <person name="Fitzgerald M."/>
            <person name="Haas B."/>
            <person name="Abouelleil A."/>
            <person name="Alvarado L."/>
            <person name="Arachchi H.M."/>
            <person name="Berlin A."/>
            <person name="Chapman S.B."/>
            <person name="Gearin G."/>
            <person name="Goldberg J."/>
            <person name="Griggs A."/>
            <person name="Gujja S."/>
            <person name="Hansen M."/>
            <person name="Heiman D."/>
            <person name="Howarth C."/>
            <person name="Larimer J."/>
            <person name="Lui A."/>
            <person name="MacDonald P.J.P."/>
            <person name="McCowen C."/>
            <person name="Montmayeur A."/>
            <person name="Murphy C."/>
            <person name="Neiman D."/>
            <person name="Pearson M."/>
            <person name="Priest M."/>
            <person name="Roberts A."/>
            <person name="Saif S."/>
            <person name="Shea T."/>
            <person name="Sisk P."/>
            <person name="Stolte C."/>
            <person name="Sykes S."/>
            <person name="Wortman J."/>
            <person name="Nusbaum C."/>
            <person name="Birren B."/>
        </authorList>
    </citation>
    <scope>NUCLEOTIDE SEQUENCE [LARGE SCALE GENOMIC DNA]</scope>
    <source>
        <strain evidence="2 3">CL02T12C30</strain>
    </source>
</reference>
<evidence type="ECO:0000313" key="3">
    <source>
        <dbReference type="Proteomes" id="UP000006330"/>
    </source>
</evidence>
<evidence type="ECO:0000313" key="2">
    <source>
        <dbReference type="EMBL" id="EKN16796.1"/>
    </source>
</evidence>
<keyword evidence="1" id="KW-0732">Signal</keyword>
<dbReference type="RefSeq" id="WP_007653575.1">
    <property type="nucleotide sequence ID" value="NZ_JH976472.1"/>
</dbReference>
<dbReference type="HOGENOM" id="CLU_2410583_0_0_10"/>
<name>K5ZZD7_9BACT</name>
<accession>K5ZZD7</accession>
<organism evidence="2 3">
    <name type="scientific">Parabacteroides goldsteinii CL02T12C30</name>
    <dbReference type="NCBI Taxonomy" id="999418"/>
    <lineage>
        <taxon>Bacteria</taxon>
        <taxon>Pseudomonadati</taxon>
        <taxon>Bacteroidota</taxon>
        <taxon>Bacteroidia</taxon>
        <taxon>Bacteroidales</taxon>
        <taxon>Tannerellaceae</taxon>
        <taxon>Parabacteroides</taxon>
    </lineage>
</organism>
<comment type="caution">
    <text evidence="2">The sequence shown here is derived from an EMBL/GenBank/DDBJ whole genome shotgun (WGS) entry which is preliminary data.</text>
</comment>
<dbReference type="Proteomes" id="UP000006330">
    <property type="component" value="Unassembled WGS sequence"/>
</dbReference>